<name>A0ABS2WEM7_9BACL</name>
<sequence length="80" mass="9383">MRIWFVMPSLYKESVIMGNMIVSHLPSWKRVHTSFGDASGRWWIRRENRLLPLGKMIKHPRSGSLRLPGMIRDPKKRGPT</sequence>
<reference evidence="2" key="1">
    <citation type="journal article" date="2024" name="Int. J. Syst. Evol. Microbiol.">
        <title>Polycladomyces zharkentensis sp. nov., a novel thermophilic cellulose- and starch-degrading member of the Bacillota from a geothermal aquifer in Kazakhstan.</title>
        <authorList>
            <person name="Mashzhan A."/>
            <person name="Kistaubayeva A."/>
            <person name="Javier-Lopez R."/>
            <person name="Bissenova U."/>
            <person name="Bissenbay A."/>
            <person name="Birkeland N.K."/>
        </authorList>
    </citation>
    <scope>NUCLEOTIDE SEQUENCE</scope>
    <source>
        <strain evidence="2">ZKZ2T</strain>
    </source>
</reference>
<evidence type="ECO:0000313" key="2">
    <source>
        <dbReference type="EMBL" id="MBN2908006.1"/>
    </source>
</evidence>
<comment type="caution">
    <text evidence="2">The sequence shown here is derived from an EMBL/GenBank/DDBJ whole genome shotgun (WGS) entry which is preliminary data.</text>
</comment>
<protein>
    <submittedName>
        <fullName evidence="2">Uncharacterized protein</fullName>
    </submittedName>
</protein>
<organism evidence="2 3">
    <name type="scientific">Polycladomyces zharkentensis</name>
    <dbReference type="NCBI Taxonomy" id="2807616"/>
    <lineage>
        <taxon>Bacteria</taxon>
        <taxon>Bacillati</taxon>
        <taxon>Bacillota</taxon>
        <taxon>Bacilli</taxon>
        <taxon>Bacillales</taxon>
        <taxon>Thermoactinomycetaceae</taxon>
        <taxon>Polycladomyces</taxon>
    </lineage>
</organism>
<dbReference type="Proteomes" id="UP001177120">
    <property type="component" value="Unassembled WGS sequence"/>
</dbReference>
<keyword evidence="3" id="KW-1185">Reference proteome</keyword>
<evidence type="ECO:0000313" key="3">
    <source>
        <dbReference type="Proteomes" id="UP001177120"/>
    </source>
</evidence>
<gene>
    <name evidence="2" type="ORF">JQC72_00525</name>
</gene>
<dbReference type="RefSeq" id="WP_205492162.1">
    <property type="nucleotide sequence ID" value="NZ_JAFHAP010000001.1"/>
</dbReference>
<dbReference type="EMBL" id="JAFHAP010000001">
    <property type="protein sequence ID" value="MBN2908006.1"/>
    <property type="molecule type" value="Genomic_DNA"/>
</dbReference>
<feature type="region of interest" description="Disordered" evidence="1">
    <location>
        <begin position="61"/>
        <end position="80"/>
    </location>
</feature>
<evidence type="ECO:0000256" key="1">
    <source>
        <dbReference type="SAM" id="MobiDB-lite"/>
    </source>
</evidence>
<proteinExistence type="predicted"/>
<accession>A0ABS2WEM7</accession>